<protein>
    <recommendedName>
        <fullName evidence="4">Secreted protein</fullName>
    </recommendedName>
</protein>
<sequence length="122" mass="13287">MTIRTRLRSATAALATAATLVLTAQSAVAAPQVSGRWDMPNGVLWAETGEEFGDVAYQRTGNTAASVSIGFVDTDGERRSHTQLLRKGQTMAFRWQRAAVPADCVTVFVQFTSERVSHQLCR</sequence>
<feature type="chain" id="PRO_5045148166" description="Secreted protein" evidence="1">
    <location>
        <begin position="30"/>
        <end position="122"/>
    </location>
</feature>
<dbReference type="RefSeq" id="WP_215123258.1">
    <property type="nucleotide sequence ID" value="NZ_CBDRKV010000003.1"/>
</dbReference>
<proteinExistence type="predicted"/>
<gene>
    <name evidence="2" type="ORF">KJK29_35360</name>
</gene>
<accession>A0ABX8G282</accession>
<keyword evidence="1" id="KW-0732">Signal</keyword>
<dbReference type="Proteomes" id="UP000679629">
    <property type="component" value="Chromosome"/>
</dbReference>
<reference evidence="3" key="1">
    <citation type="submission" date="2021-05" db="EMBL/GenBank/DDBJ databases">
        <title>Direct Submission.</title>
        <authorList>
            <person name="Li K."/>
            <person name="Gao J."/>
        </authorList>
    </citation>
    <scope>NUCLEOTIDE SEQUENCE [LARGE SCALE GENOMIC DNA]</scope>
    <source>
        <strain evidence="3">MG62</strain>
    </source>
</reference>
<evidence type="ECO:0000313" key="3">
    <source>
        <dbReference type="Proteomes" id="UP000679629"/>
    </source>
</evidence>
<evidence type="ECO:0000313" key="2">
    <source>
        <dbReference type="EMBL" id="QWB27464.1"/>
    </source>
</evidence>
<keyword evidence="3" id="KW-1185">Reference proteome</keyword>
<feature type="signal peptide" evidence="1">
    <location>
        <begin position="1"/>
        <end position="29"/>
    </location>
</feature>
<name>A0ABX8G282_9ACTN</name>
<evidence type="ECO:0008006" key="4">
    <source>
        <dbReference type="Google" id="ProtNLM"/>
    </source>
</evidence>
<evidence type="ECO:0000256" key="1">
    <source>
        <dbReference type="SAM" id="SignalP"/>
    </source>
</evidence>
<dbReference type="EMBL" id="CP075896">
    <property type="protein sequence ID" value="QWB27464.1"/>
    <property type="molecule type" value="Genomic_DNA"/>
</dbReference>
<organism evidence="2 3">
    <name type="scientific">Streptomyces koelreuteriae</name>
    <dbReference type="NCBI Taxonomy" id="2838015"/>
    <lineage>
        <taxon>Bacteria</taxon>
        <taxon>Bacillati</taxon>
        <taxon>Actinomycetota</taxon>
        <taxon>Actinomycetes</taxon>
        <taxon>Kitasatosporales</taxon>
        <taxon>Streptomycetaceae</taxon>
        <taxon>Streptomyces</taxon>
    </lineage>
</organism>